<dbReference type="InterPro" id="IPR045455">
    <property type="entry name" value="NrS-1_pol-like_helicase"/>
</dbReference>
<proteinExistence type="predicted"/>
<name>A0A087S601_9ARCH</name>
<keyword evidence="3" id="KW-1185">Reference proteome</keyword>
<dbReference type="Pfam" id="PF19263">
    <property type="entry name" value="DUF5906"/>
    <property type="match status" value="1"/>
</dbReference>
<feature type="domain" description="NrS-1 polymerase-like helicase" evidence="1">
    <location>
        <begin position="68"/>
        <end position="164"/>
    </location>
</feature>
<dbReference type="Proteomes" id="UP000029384">
    <property type="component" value="Unassembled WGS sequence"/>
</dbReference>
<protein>
    <submittedName>
        <fullName evidence="2">Phage-plasmid primase P4 family protein</fullName>
    </submittedName>
</protein>
<gene>
    <name evidence="2" type="ORF">AAA799B03_01326</name>
</gene>
<evidence type="ECO:0000313" key="3">
    <source>
        <dbReference type="Proteomes" id="UP000029384"/>
    </source>
</evidence>
<evidence type="ECO:0000259" key="1">
    <source>
        <dbReference type="Pfam" id="PF19263"/>
    </source>
</evidence>
<organism evidence="2 3">
    <name type="scientific">Marine Group I thaumarchaeote SCGC AAA799-B03</name>
    <dbReference type="NCBI Taxonomy" id="1502289"/>
    <lineage>
        <taxon>Archaea</taxon>
        <taxon>Nitrososphaerota</taxon>
        <taxon>Marine Group I</taxon>
    </lineage>
</organism>
<dbReference type="AlphaFoldDB" id="A0A087S601"/>
<dbReference type="EMBL" id="JOTA01000046">
    <property type="protein sequence ID" value="KFM21155.1"/>
    <property type="molecule type" value="Genomic_DNA"/>
</dbReference>
<dbReference type="Gene3D" id="3.40.50.300">
    <property type="entry name" value="P-loop containing nucleotide triphosphate hydrolases"/>
    <property type="match status" value="1"/>
</dbReference>
<accession>A0A087S601</accession>
<sequence>MFSTKFDPNHIILNQIPHNFDESKQCPNITKRVSEIIVDDNDKQSYFDFGSNCLHAYTGIDFQFGGVGIAGTGKSQLAVLLQLTFGSDNVTHATIHSIAKDPTTQKDIAYGFLNIDEELKSDDVKNIEILKKWITQGRITARSIYAHNSNFRPTSRLMFLTNGIYEIGNPDDALAIYERTHLIKLTQKFRHTKKEIKNIFENIDESEFEGFITYLLKNSTEIYKNKQINYPQSTQKTESIWNEYGNDIRNFVDTWLLNGVGLKEQASEIWNKFFTEQSDKGKPPKSKNHFYDKFNEIIGSSATLIRDGVDRYYGYHGYALRTIDEKSKQEQIDQTSKGKLLKILTKLPENDPKFDELLRLC</sequence>
<comment type="caution">
    <text evidence="2">The sequence shown here is derived from an EMBL/GenBank/DDBJ whole genome shotgun (WGS) entry which is preliminary data.</text>
</comment>
<dbReference type="InterPro" id="IPR027417">
    <property type="entry name" value="P-loop_NTPase"/>
</dbReference>
<reference evidence="2 3" key="1">
    <citation type="submission" date="2014-06" db="EMBL/GenBank/DDBJ databases">
        <authorList>
            <person name="Ngugi D.K."/>
            <person name="Blom J."/>
            <person name="Alam I."/>
            <person name="Rashid M."/>
            <person name="Baalawi W."/>
            <person name="Zhang G."/>
            <person name="Hikmawan T."/>
            <person name="Guan Y."/>
            <person name="Antunes A."/>
            <person name="Siam R."/>
            <person name="El-Dorry H."/>
            <person name="Bajic V."/>
            <person name="Stingl U."/>
        </authorList>
    </citation>
    <scope>NUCLEOTIDE SEQUENCE [LARGE SCALE GENOMIC DNA]</scope>
    <source>
        <strain evidence="2">SCGC AAA799-B03</strain>
    </source>
</reference>
<evidence type="ECO:0000313" key="2">
    <source>
        <dbReference type="EMBL" id="KFM21155.1"/>
    </source>
</evidence>